<accession>A0A3S8R9X5</accession>
<dbReference type="KEGG" id="tsig:D6T69_14195"/>
<evidence type="ECO:0000313" key="1">
    <source>
        <dbReference type="EMBL" id="AZJ36619.1"/>
    </source>
</evidence>
<reference evidence="1 2" key="1">
    <citation type="submission" date="2018-09" db="EMBL/GenBank/DDBJ databases">
        <title>Insights into the microbiota of Asian seabass (Lates calcarifer) with tenacibaculosis symptoms and description of sp. nov. Tenacibaculum singaporense.</title>
        <authorList>
            <person name="Miyake S."/>
            <person name="Soh M."/>
            <person name="Azman M.N."/>
            <person name="Ngoh S.Y."/>
            <person name="Orban L."/>
        </authorList>
    </citation>
    <scope>NUCLEOTIDE SEQUENCE [LARGE SCALE GENOMIC DNA]</scope>
    <source>
        <strain evidence="1 2">DSM 106434</strain>
    </source>
</reference>
<protein>
    <submittedName>
        <fullName evidence="1">Uncharacterized protein</fullName>
    </submittedName>
</protein>
<proteinExistence type="predicted"/>
<dbReference type="EMBL" id="CP032548">
    <property type="protein sequence ID" value="AZJ36619.1"/>
    <property type="molecule type" value="Genomic_DNA"/>
</dbReference>
<dbReference type="Proteomes" id="UP000274593">
    <property type="component" value="Chromosome"/>
</dbReference>
<gene>
    <name evidence="1" type="ORF">D6T69_14195</name>
</gene>
<dbReference type="AlphaFoldDB" id="A0A3S8R9X5"/>
<keyword evidence="2" id="KW-1185">Reference proteome</keyword>
<organism evidence="1 2">
    <name type="scientific">Tenacibaculum singaporense</name>
    <dbReference type="NCBI Taxonomy" id="2358479"/>
    <lineage>
        <taxon>Bacteria</taxon>
        <taxon>Pseudomonadati</taxon>
        <taxon>Bacteroidota</taxon>
        <taxon>Flavobacteriia</taxon>
        <taxon>Flavobacteriales</taxon>
        <taxon>Flavobacteriaceae</taxon>
        <taxon>Tenacibaculum</taxon>
    </lineage>
</organism>
<evidence type="ECO:0000313" key="2">
    <source>
        <dbReference type="Proteomes" id="UP000274593"/>
    </source>
</evidence>
<sequence length="189" mass="22815">MKENLPLEIRKAYRLLFDYQRRILNLIQFIGSTYNIPYKKGKPLFSSRGTNRLDNWAWDWIYMYCYEFHFQRNEEDDTLWFSVILKNDSGYFESNLEDSSIDRLDIEKFKDVEKSSTDLIFMAGEPNWNFDILKEATINESGYIEEQKVFYKKYALENFFTEENTLIQLKDFENNCLKHSIPLKIIDKI</sequence>
<dbReference type="RefSeq" id="WP_125068519.1">
    <property type="nucleotide sequence ID" value="NZ_CP032548.1"/>
</dbReference>
<name>A0A3S8R9X5_9FLAO</name>